<organism evidence="1 2">
    <name type="scientific">Nitrolancea hollandica Lb</name>
    <dbReference type="NCBI Taxonomy" id="1129897"/>
    <lineage>
        <taxon>Bacteria</taxon>
        <taxon>Pseudomonadati</taxon>
        <taxon>Thermomicrobiota</taxon>
        <taxon>Thermomicrobia</taxon>
        <taxon>Sphaerobacterales</taxon>
        <taxon>Sphaerobacterineae</taxon>
        <taxon>Sphaerobacteraceae</taxon>
        <taxon>Nitrolancea</taxon>
    </lineage>
</organism>
<dbReference type="EMBL" id="CAGS01000422">
    <property type="protein sequence ID" value="CCF85303.1"/>
    <property type="molecule type" value="Genomic_DNA"/>
</dbReference>
<protein>
    <submittedName>
        <fullName evidence="1">Uncharacterized protein</fullName>
    </submittedName>
</protein>
<reference evidence="1 2" key="1">
    <citation type="journal article" date="2012" name="ISME J.">
        <title>Nitrification expanded: discovery, physiology and genomics of a nitrite-oxidizing bacterium from the phylum Chloroflexi.</title>
        <authorList>
            <person name="Sorokin D.Y."/>
            <person name="Lucker S."/>
            <person name="Vejmelkova D."/>
            <person name="Kostrikina N.A."/>
            <person name="Kleerebezem R."/>
            <person name="Rijpstra W.I."/>
            <person name="Damste J.S."/>
            <person name="Le Paslier D."/>
            <person name="Muyzer G."/>
            <person name="Wagner M."/>
            <person name="van Loosdrecht M.C."/>
            <person name="Daims H."/>
        </authorList>
    </citation>
    <scope>NUCLEOTIDE SEQUENCE [LARGE SCALE GENOMIC DNA]</scope>
    <source>
        <strain evidence="2">none</strain>
    </source>
</reference>
<dbReference type="AlphaFoldDB" id="I4EKU1"/>
<proteinExistence type="predicted"/>
<dbReference type="Proteomes" id="UP000004221">
    <property type="component" value="Unassembled WGS sequence"/>
</dbReference>
<evidence type="ECO:0000313" key="2">
    <source>
        <dbReference type="Proteomes" id="UP000004221"/>
    </source>
</evidence>
<sequence length="109" mass="11914">MSGTQVSVHGYWKNKSGAGTCPSKATVTVYLQAWYCYDYPYSCYWATLTVDQEDVYAGGGSANRAAARWNCANNNTVGWRGYVDVDLIGWSDPAGYTYSDIVNLPCSPA</sequence>
<comment type="caution">
    <text evidence="1">The sequence shown here is derived from an EMBL/GenBank/DDBJ whole genome shotgun (WGS) entry which is preliminary data.</text>
</comment>
<keyword evidence="2" id="KW-1185">Reference proteome</keyword>
<name>I4EKU1_9BACT</name>
<accession>I4EKU1</accession>
<evidence type="ECO:0000313" key="1">
    <source>
        <dbReference type="EMBL" id="CCF85303.1"/>
    </source>
</evidence>
<gene>
    <name evidence="1" type="ORF">NITHO_4790019</name>
</gene>